<dbReference type="RefSeq" id="WP_377763288.1">
    <property type="nucleotide sequence ID" value="NZ_JBHRXY010000020.1"/>
</dbReference>
<sequence length="438" mass="45623">MPDGRIAPSRRSVVATEFTNSVLDPAAPMLGPVENGGTIIANTAPGCWGPMITPRLRGGHEVTTPVRVSGAEVGDGIAIRIRDITVTSAATASGHDSSPEGFCLGDPYVAARCPVCDTVWPETHVEGIGQDAVRCDGCGNPVTPFRVVHGYTVAFDDTRGVGLTLPAAAAEAIARDADRFAALPDGSRQHSILTYAPSDMPGTLVRMRPFLGQLGTCPSTAMPDSHNAGDFGAFLVGAPHDYAITAEELARHKTDGHMDIDAVRAGAILVCPVKVPGAGVYMGDMHAGQGDGEIAGHTMDVAGSVTLQVEVVKNYPIDGPVLFPLEEDLPPLARPFSAAEVAKGLRLAARWGVDEIEPLAPISVIGTAANLNAAIENGLERASVLLGMTVPEVRNRATINGAIEIGRAPGVIQVTFLAPLARLDEVGLGDYAREQYGL</sequence>
<dbReference type="Gene3D" id="2.60.120.580">
    <property type="entry name" value="Acetamidase/Formamidase-like domains"/>
    <property type="match status" value="2"/>
</dbReference>
<dbReference type="PANTHER" id="PTHR31891">
    <property type="entry name" value="FORMAMIDASE C869.04-RELATED"/>
    <property type="match status" value="1"/>
</dbReference>
<dbReference type="InterPro" id="IPR004304">
    <property type="entry name" value="FmdA_AmdA"/>
</dbReference>
<evidence type="ECO:0000313" key="1">
    <source>
        <dbReference type="EMBL" id="MFC3631134.1"/>
    </source>
</evidence>
<proteinExistence type="predicted"/>
<organism evidence="1 2">
    <name type="scientific">Paracoccus angustae</name>
    <dbReference type="NCBI Taxonomy" id="1671480"/>
    <lineage>
        <taxon>Bacteria</taxon>
        <taxon>Pseudomonadati</taxon>
        <taxon>Pseudomonadota</taxon>
        <taxon>Alphaproteobacteria</taxon>
        <taxon>Rhodobacterales</taxon>
        <taxon>Paracoccaceae</taxon>
        <taxon>Paracoccus</taxon>
    </lineage>
</organism>
<gene>
    <name evidence="1" type="ORF">ACFOM8_16955</name>
</gene>
<dbReference type="SUPFAM" id="SSF141130">
    <property type="entry name" value="Acetamidase/Formamidase-like"/>
    <property type="match status" value="1"/>
</dbReference>
<name>A0ABV7U7S8_9RHOB</name>
<dbReference type="EMBL" id="JBHRXY010000020">
    <property type="protein sequence ID" value="MFC3631134.1"/>
    <property type="molecule type" value="Genomic_DNA"/>
</dbReference>
<protein>
    <submittedName>
        <fullName evidence="1">Acetamidase/formamidase family protein</fullName>
    </submittedName>
</protein>
<evidence type="ECO:0000313" key="2">
    <source>
        <dbReference type="Proteomes" id="UP001595539"/>
    </source>
</evidence>
<reference evidence="2" key="1">
    <citation type="journal article" date="2019" name="Int. J. Syst. Evol. Microbiol.">
        <title>The Global Catalogue of Microorganisms (GCM) 10K type strain sequencing project: providing services to taxonomists for standard genome sequencing and annotation.</title>
        <authorList>
            <consortium name="The Broad Institute Genomics Platform"/>
            <consortium name="The Broad Institute Genome Sequencing Center for Infectious Disease"/>
            <person name="Wu L."/>
            <person name="Ma J."/>
        </authorList>
    </citation>
    <scope>NUCLEOTIDE SEQUENCE [LARGE SCALE GENOMIC DNA]</scope>
    <source>
        <strain evidence="2">KCTC 42473</strain>
    </source>
</reference>
<comment type="caution">
    <text evidence="1">The sequence shown here is derived from an EMBL/GenBank/DDBJ whole genome shotgun (WGS) entry which is preliminary data.</text>
</comment>
<dbReference type="PANTHER" id="PTHR31891:SF1">
    <property type="entry name" value="FORMAMIDASE C869.04-RELATED"/>
    <property type="match status" value="1"/>
</dbReference>
<dbReference type="Pfam" id="PF03069">
    <property type="entry name" value="FmdA_AmdA"/>
    <property type="match status" value="1"/>
</dbReference>
<keyword evidence="2" id="KW-1185">Reference proteome</keyword>
<accession>A0ABV7U7S8</accession>
<dbReference type="Proteomes" id="UP001595539">
    <property type="component" value="Unassembled WGS sequence"/>
</dbReference>